<dbReference type="GO" id="GO:0010133">
    <property type="term" value="P:L-proline catabolic process to L-glutamate"/>
    <property type="evidence" value="ECO:0007669"/>
    <property type="project" value="TreeGrafter"/>
</dbReference>
<evidence type="ECO:0000256" key="1">
    <source>
        <dbReference type="ARBA" id="ARBA00023002"/>
    </source>
</evidence>
<evidence type="ECO:0000259" key="3">
    <source>
        <dbReference type="Pfam" id="PF00171"/>
    </source>
</evidence>
<dbReference type="GO" id="GO:0003842">
    <property type="term" value="F:L-glutamate gamma-semialdehyde dehydrogenase activity"/>
    <property type="evidence" value="ECO:0007669"/>
    <property type="project" value="TreeGrafter"/>
</dbReference>
<feature type="non-terminal residue" evidence="4">
    <location>
        <position position="258"/>
    </location>
</feature>
<dbReference type="Pfam" id="PF00171">
    <property type="entry name" value="Aldedh"/>
    <property type="match status" value="1"/>
</dbReference>
<evidence type="ECO:0000313" key="4">
    <source>
        <dbReference type="EMBL" id="SVA44853.1"/>
    </source>
</evidence>
<dbReference type="Gene3D" id="3.40.605.10">
    <property type="entry name" value="Aldehyde Dehydrogenase, Chain A, domain 1"/>
    <property type="match status" value="1"/>
</dbReference>
<dbReference type="PANTHER" id="PTHR42862">
    <property type="entry name" value="DELTA-1-PYRROLINE-5-CARBOXYLATE DEHYDROGENASE 1, ISOFORM A-RELATED"/>
    <property type="match status" value="1"/>
</dbReference>
<keyword evidence="1" id="KW-0560">Oxidoreductase</keyword>
<organism evidence="4">
    <name type="scientific">marine metagenome</name>
    <dbReference type="NCBI Taxonomy" id="408172"/>
    <lineage>
        <taxon>unclassified sequences</taxon>
        <taxon>metagenomes</taxon>
        <taxon>ecological metagenomes</taxon>
    </lineage>
</organism>
<reference evidence="4" key="1">
    <citation type="submission" date="2018-05" db="EMBL/GenBank/DDBJ databases">
        <authorList>
            <person name="Lanie J.A."/>
            <person name="Ng W.-L."/>
            <person name="Kazmierczak K.M."/>
            <person name="Andrzejewski T.M."/>
            <person name="Davidsen T.M."/>
            <person name="Wayne K.J."/>
            <person name="Tettelin H."/>
            <person name="Glass J.I."/>
            <person name="Rusch D."/>
            <person name="Podicherti R."/>
            <person name="Tsui H.-C.T."/>
            <person name="Winkler M.E."/>
        </authorList>
    </citation>
    <scope>NUCLEOTIDE SEQUENCE</scope>
</reference>
<dbReference type="InterPro" id="IPR015590">
    <property type="entry name" value="Aldehyde_DH_dom"/>
</dbReference>
<dbReference type="InterPro" id="IPR050485">
    <property type="entry name" value="Proline_metab_enzyme"/>
</dbReference>
<dbReference type="PANTHER" id="PTHR42862:SF1">
    <property type="entry name" value="DELTA-1-PYRROLINE-5-CARBOXYLATE DEHYDROGENASE 2, ISOFORM A-RELATED"/>
    <property type="match status" value="1"/>
</dbReference>
<name>A0A381VYX5_9ZZZZ</name>
<gene>
    <name evidence="4" type="ORF">METZ01_LOCUS97707</name>
</gene>
<dbReference type="InterPro" id="IPR016161">
    <property type="entry name" value="Ald_DH/histidinol_DH"/>
</dbReference>
<feature type="domain" description="Aldehyde dehydrogenase" evidence="3">
    <location>
        <begin position="55"/>
        <end position="257"/>
    </location>
</feature>
<dbReference type="GO" id="GO:0009898">
    <property type="term" value="C:cytoplasmic side of plasma membrane"/>
    <property type="evidence" value="ECO:0007669"/>
    <property type="project" value="TreeGrafter"/>
</dbReference>
<evidence type="ECO:0000256" key="2">
    <source>
        <dbReference type="ARBA" id="ARBA00023027"/>
    </source>
</evidence>
<protein>
    <recommendedName>
        <fullName evidence="3">Aldehyde dehydrogenase domain-containing protein</fullName>
    </recommendedName>
</protein>
<dbReference type="EMBL" id="UINC01010049">
    <property type="protein sequence ID" value="SVA44853.1"/>
    <property type="molecule type" value="Genomic_DNA"/>
</dbReference>
<accession>A0A381VYX5</accession>
<keyword evidence="2" id="KW-0520">NAD</keyword>
<dbReference type="AlphaFoldDB" id="A0A381VYX5"/>
<proteinExistence type="predicted"/>
<dbReference type="InterPro" id="IPR016162">
    <property type="entry name" value="Ald_DH_N"/>
</dbReference>
<dbReference type="SUPFAM" id="SSF53720">
    <property type="entry name" value="ALDH-like"/>
    <property type="match status" value="1"/>
</dbReference>
<sequence length="258" mass="28436">MNKDVESFKVTYSTMNADRLKEFHQQFDLALTKVKNETGNDHQNWVNGEKLESESSLEKYCPIDHSLILGKFSQASKLQTDTAIQAAQDAFVSWNLIGWKKRCELLLKAAEIIRERRYYLSAVMSLEVGKNRLEAMGDTEESADLIRYYCQIMAENNGFVQQMGRLAPNENVKAHLLPFGVWGVIAPFNFPLALSAGMAAGALVAGNTVVYKPSSDTPWTGTLLNQIFVDAGIPKGVFNLVNGPGSVVGEALVSNPAM</sequence>